<dbReference type="EMBL" id="LVLJ01000012">
    <property type="protein sequence ID" value="OAE36011.1"/>
    <property type="molecule type" value="Genomic_DNA"/>
</dbReference>
<comment type="caution">
    <text evidence="2">The sequence shown here is derived from an EMBL/GenBank/DDBJ whole genome shotgun (WGS) entry which is preliminary data.</text>
</comment>
<reference evidence="2" key="1">
    <citation type="submission" date="2016-03" db="EMBL/GenBank/DDBJ databases">
        <title>Mechanisms controlling the formation of the plant cell surface in tip-growing cells are functionally conserved among land plants.</title>
        <authorList>
            <person name="Honkanen S."/>
            <person name="Jones V.A."/>
            <person name="Morieri G."/>
            <person name="Champion C."/>
            <person name="Hetherington A.J."/>
            <person name="Kelly S."/>
            <person name="Saint-Marcoux D."/>
            <person name="Proust H."/>
            <person name="Prescott H."/>
            <person name="Dolan L."/>
        </authorList>
    </citation>
    <scope>NUCLEOTIDE SEQUENCE [LARGE SCALE GENOMIC DNA]</scope>
    <source>
        <tissue evidence="2">Whole gametophyte</tissue>
    </source>
</reference>
<evidence type="ECO:0000313" key="3">
    <source>
        <dbReference type="Proteomes" id="UP000077202"/>
    </source>
</evidence>
<evidence type="ECO:0000256" key="1">
    <source>
        <dbReference type="SAM" id="MobiDB-lite"/>
    </source>
</evidence>
<keyword evidence="3" id="KW-1185">Reference proteome</keyword>
<accession>A0A176WTU6</accession>
<dbReference type="AlphaFoldDB" id="A0A176WTU6"/>
<protein>
    <submittedName>
        <fullName evidence="2">Uncharacterized protein</fullName>
    </submittedName>
</protein>
<gene>
    <name evidence="2" type="ORF">AXG93_93s1500</name>
</gene>
<organism evidence="2 3">
    <name type="scientific">Marchantia polymorpha subsp. ruderalis</name>
    <dbReference type="NCBI Taxonomy" id="1480154"/>
    <lineage>
        <taxon>Eukaryota</taxon>
        <taxon>Viridiplantae</taxon>
        <taxon>Streptophyta</taxon>
        <taxon>Embryophyta</taxon>
        <taxon>Marchantiophyta</taxon>
        <taxon>Marchantiopsida</taxon>
        <taxon>Marchantiidae</taxon>
        <taxon>Marchantiales</taxon>
        <taxon>Marchantiaceae</taxon>
        <taxon>Marchantia</taxon>
    </lineage>
</organism>
<name>A0A176WTU6_MARPO</name>
<proteinExistence type="predicted"/>
<feature type="region of interest" description="Disordered" evidence="1">
    <location>
        <begin position="1"/>
        <end position="69"/>
    </location>
</feature>
<evidence type="ECO:0000313" key="2">
    <source>
        <dbReference type="EMBL" id="OAE36011.1"/>
    </source>
</evidence>
<sequence length="80" mass="8362">MAGRQAIHPLLDSGAGAGEDEARGMAKDEPPPAAADQQGANGSDTGEAGSPLLSRFHETNPTPTQPKLTLTRLMIVEEPW</sequence>
<dbReference type="Proteomes" id="UP000077202">
    <property type="component" value="Unassembled WGS sequence"/>
</dbReference>
<feature type="compositionally biased region" description="Polar residues" evidence="1">
    <location>
        <begin position="59"/>
        <end position="68"/>
    </location>
</feature>
<feature type="compositionally biased region" description="Basic and acidic residues" evidence="1">
    <location>
        <begin position="20"/>
        <end position="30"/>
    </location>
</feature>